<dbReference type="OrthoDB" id="7159061at2"/>
<sequence>MVCELYPATPLLEDTAGFIPVLERALACCQPAALLLRLAPMPDIQAEAQLSLIQPIIQDRGIALMLEDRPELARQAGCDGVHLSPDYRAHSVAEVRRLLGDTLQLGVGVGASRDSAMRAGEDGADYICFAPEADAGADGLGQVVALAQWWVMMMELPVVACAHDPEQIAALVGSGADFVMPDTQWWDNPVSLPG</sequence>
<dbReference type="SUPFAM" id="SSF51391">
    <property type="entry name" value="Thiamin phosphate synthase"/>
    <property type="match status" value="1"/>
</dbReference>
<evidence type="ECO:0000259" key="1">
    <source>
        <dbReference type="Pfam" id="PF02581"/>
    </source>
</evidence>
<dbReference type="Proteomes" id="UP000324536">
    <property type="component" value="Chromosome"/>
</dbReference>
<keyword evidence="3" id="KW-1185">Reference proteome</keyword>
<accession>A0A5C1YLC5</accession>
<evidence type="ECO:0000313" key="3">
    <source>
        <dbReference type="Proteomes" id="UP000324536"/>
    </source>
</evidence>
<organism evidence="2 3">
    <name type="scientific">Acetobacter vaccinii</name>
    <dbReference type="NCBI Taxonomy" id="2592655"/>
    <lineage>
        <taxon>Bacteria</taxon>
        <taxon>Pseudomonadati</taxon>
        <taxon>Pseudomonadota</taxon>
        <taxon>Alphaproteobacteria</taxon>
        <taxon>Acetobacterales</taxon>
        <taxon>Acetobacteraceae</taxon>
        <taxon>Acetobacter</taxon>
    </lineage>
</organism>
<dbReference type="GO" id="GO:0009228">
    <property type="term" value="P:thiamine biosynthetic process"/>
    <property type="evidence" value="ECO:0007669"/>
    <property type="project" value="UniProtKB-KW"/>
</dbReference>
<dbReference type="AlphaFoldDB" id="A0A5C1YLC5"/>
<dbReference type="InterPro" id="IPR013785">
    <property type="entry name" value="Aldolase_TIM"/>
</dbReference>
<dbReference type="KEGG" id="acek:FLP30_02540"/>
<dbReference type="InterPro" id="IPR022998">
    <property type="entry name" value="ThiamineP_synth_TenI"/>
</dbReference>
<gene>
    <name evidence="2" type="ORF">FLP30_02540</name>
</gene>
<dbReference type="InterPro" id="IPR036206">
    <property type="entry name" value="ThiamineP_synth_sf"/>
</dbReference>
<proteinExistence type="predicted"/>
<name>A0A5C1YLC5_9PROT</name>
<dbReference type="Gene3D" id="3.20.20.70">
    <property type="entry name" value="Aldolase class I"/>
    <property type="match status" value="1"/>
</dbReference>
<dbReference type="RefSeq" id="WP_149278417.1">
    <property type="nucleotide sequence ID" value="NZ_CP043506.1"/>
</dbReference>
<evidence type="ECO:0000313" key="2">
    <source>
        <dbReference type="EMBL" id="QEO16773.1"/>
    </source>
</evidence>
<protein>
    <submittedName>
        <fullName evidence="2">Thiamine phosphate synthase</fullName>
    </submittedName>
</protein>
<dbReference type="Pfam" id="PF02581">
    <property type="entry name" value="TMP-TENI"/>
    <property type="match status" value="1"/>
</dbReference>
<dbReference type="EMBL" id="CP043506">
    <property type="protein sequence ID" value="QEO16773.1"/>
    <property type="molecule type" value="Genomic_DNA"/>
</dbReference>
<dbReference type="CDD" id="cd00564">
    <property type="entry name" value="TMP_TenI"/>
    <property type="match status" value="1"/>
</dbReference>
<reference evidence="2 3" key="1">
    <citation type="submission" date="2019-09" db="EMBL/GenBank/DDBJ databases">
        <title>Genome sequencing of strain KACC 21233.</title>
        <authorList>
            <person name="Heo J."/>
            <person name="Kim S.-J."/>
            <person name="Kim J.-S."/>
            <person name="Hong S.-B."/>
            <person name="Kwon S.-W."/>
        </authorList>
    </citation>
    <scope>NUCLEOTIDE SEQUENCE [LARGE SCALE GENOMIC DNA]</scope>
    <source>
        <strain evidence="2 3">KACC 21233</strain>
    </source>
</reference>
<feature type="domain" description="Thiamine phosphate synthase/TenI" evidence="1">
    <location>
        <begin position="14"/>
        <end position="179"/>
    </location>
</feature>